<protein>
    <submittedName>
        <fullName evidence="2">DUF1837 domain-containing protein</fullName>
    </submittedName>
</protein>
<dbReference type="Pfam" id="PF08878">
    <property type="entry name" value="HamA"/>
    <property type="match status" value="1"/>
</dbReference>
<dbReference type="RefSeq" id="WP_285065097.1">
    <property type="nucleotide sequence ID" value="NZ_JASOOE010000001.1"/>
</dbReference>
<dbReference type="AlphaFoldDB" id="A0AAJ1Q4K4"/>
<gene>
    <name evidence="2" type="ORF">QP433_00155</name>
</gene>
<dbReference type="Proteomes" id="UP001229251">
    <property type="component" value="Unassembled WGS sequence"/>
</dbReference>
<proteinExistence type="predicted"/>
<comment type="caution">
    <text evidence="2">The sequence shown here is derived from an EMBL/GenBank/DDBJ whole genome shotgun (WGS) entry which is preliminary data.</text>
</comment>
<organism evidence="2 3">
    <name type="scientific">Facklamia hominis</name>
    <dbReference type="NCBI Taxonomy" id="178214"/>
    <lineage>
        <taxon>Bacteria</taxon>
        <taxon>Bacillati</taxon>
        <taxon>Bacillota</taxon>
        <taxon>Bacilli</taxon>
        <taxon>Lactobacillales</taxon>
        <taxon>Aerococcaceae</taxon>
        <taxon>Facklamia</taxon>
    </lineage>
</organism>
<evidence type="ECO:0000259" key="1">
    <source>
        <dbReference type="Pfam" id="PF08878"/>
    </source>
</evidence>
<sequence length="304" mass="34748">MIVSQNSKDVIKIFQNIKDIPISTNLDDGKLNVFMCPINARTFDYNQISLVLVDSVIDYALSKKNIAKYQNKPGRLSQIARSKFKEYLKNTGELGELLLYCFLEGHLNAPKILTKMEMKTSNSLYVNGSDGVHLLNNGDGTYKLIFGESKLYKKLSDALNAAFNSINDFVNENNPNGKNKTGINYEKNLISSNIENCELSDEDRDLLELLIYPTKNEKKIRIDDAFSIFIGYETDISNETRSCTNINFSDEVKKKILLDLANYENKIYEKINDNNLLGHTFFVYIIPFTDIDLTRRKILEDILT</sequence>
<dbReference type="InterPro" id="IPR014976">
    <property type="entry name" value="AbpA_HamA_C"/>
</dbReference>
<accession>A0AAJ1Q4K4</accession>
<evidence type="ECO:0000313" key="2">
    <source>
        <dbReference type="EMBL" id="MDK7186388.1"/>
    </source>
</evidence>
<reference evidence="2" key="1">
    <citation type="submission" date="2023-05" db="EMBL/GenBank/DDBJ databases">
        <title>Cataloging the Phylogenetic Diversity of Human Bladder Bacteria.</title>
        <authorList>
            <person name="Du J."/>
        </authorList>
    </citation>
    <scope>NUCLEOTIDE SEQUENCE</scope>
    <source>
        <strain evidence="2">UMB1231</strain>
    </source>
</reference>
<name>A0AAJ1Q4K4_9LACT</name>
<evidence type="ECO:0000313" key="3">
    <source>
        <dbReference type="Proteomes" id="UP001229251"/>
    </source>
</evidence>
<feature type="domain" description="Anti-bacteriophage protein A/HamA C-terminal" evidence="1">
    <location>
        <begin position="24"/>
        <end position="300"/>
    </location>
</feature>
<dbReference type="EMBL" id="JASOOE010000001">
    <property type="protein sequence ID" value="MDK7186388.1"/>
    <property type="molecule type" value="Genomic_DNA"/>
</dbReference>